<dbReference type="CDD" id="cd17020">
    <property type="entry name" value="T3SC_IA_ShcM-like"/>
    <property type="match status" value="1"/>
</dbReference>
<dbReference type="EMBL" id="CP015118">
    <property type="protein sequence ID" value="ARN20792.1"/>
    <property type="molecule type" value="Genomic_DNA"/>
</dbReference>
<keyword evidence="2" id="KW-1185">Reference proteome</keyword>
<accession>A0A1W6L968</accession>
<dbReference type="SUPFAM" id="SSF69635">
    <property type="entry name" value="Type III secretory system chaperone-like"/>
    <property type="match status" value="1"/>
</dbReference>
<gene>
    <name evidence="1" type="ORF">A4W93_13290</name>
</gene>
<dbReference type="InterPro" id="IPR010261">
    <property type="entry name" value="Tir_chaperone"/>
</dbReference>
<evidence type="ECO:0000313" key="1">
    <source>
        <dbReference type="EMBL" id="ARN20792.1"/>
    </source>
</evidence>
<dbReference type="Gene3D" id="3.30.1460.10">
    <property type="match status" value="1"/>
</dbReference>
<dbReference type="Pfam" id="PF05932">
    <property type="entry name" value="CesT"/>
    <property type="match status" value="1"/>
</dbReference>
<dbReference type="Proteomes" id="UP000193427">
    <property type="component" value="Chromosome"/>
</dbReference>
<reference evidence="1 2" key="1">
    <citation type="submission" date="2016-04" db="EMBL/GenBank/DDBJ databases">
        <title>Complete genome sequence of natural rubber-degrading, novel Gram-negative bacterium, Rhizobacter gummiphilus strain NS21.</title>
        <authorList>
            <person name="Tabata M."/>
            <person name="Kasai D."/>
            <person name="Fukuda M."/>
        </authorList>
    </citation>
    <scope>NUCLEOTIDE SEQUENCE [LARGE SCALE GENOMIC DNA]</scope>
    <source>
        <strain evidence="1 2">NS21</strain>
    </source>
</reference>
<name>A0A1W6L968_9BURK</name>
<protein>
    <submittedName>
        <fullName evidence="1">Molecular chaperone Tir</fullName>
    </submittedName>
</protein>
<dbReference type="STRING" id="946333.A4W93_13290"/>
<dbReference type="OrthoDB" id="5997282at2"/>
<dbReference type="KEGG" id="rgu:A4W93_13290"/>
<evidence type="ECO:0000313" key="2">
    <source>
        <dbReference type="Proteomes" id="UP000193427"/>
    </source>
</evidence>
<dbReference type="GO" id="GO:0030254">
    <property type="term" value="P:protein secretion by the type III secretion system"/>
    <property type="evidence" value="ECO:0007669"/>
    <property type="project" value="InterPro"/>
</dbReference>
<proteinExistence type="predicted"/>
<organism evidence="1 2">
    <name type="scientific">Piscinibacter gummiphilus</name>
    <dbReference type="NCBI Taxonomy" id="946333"/>
    <lineage>
        <taxon>Bacteria</taxon>
        <taxon>Pseudomonadati</taxon>
        <taxon>Pseudomonadota</taxon>
        <taxon>Betaproteobacteria</taxon>
        <taxon>Burkholderiales</taxon>
        <taxon>Sphaerotilaceae</taxon>
        <taxon>Piscinibacter</taxon>
    </lineage>
</organism>
<sequence length="151" mass="17093">MTYERYEALVTELCTTTELGDPKVVLETKTLEVEGFTVLLDHFEDDPAALYMQFDYGIVTAGRTLRIFRMMLESNLLVYAQDQAQLGVNPDTGGVLLILRVPMGDDIDGAWFADTLVHYAEHGRYWRDHMSTSVDDMFEGIAAGDYAWLRA</sequence>
<dbReference type="AlphaFoldDB" id="A0A1W6L968"/>
<dbReference type="RefSeq" id="WP_085751071.1">
    <property type="nucleotide sequence ID" value="NZ_BSPR01000007.1"/>
</dbReference>